<evidence type="ECO:0000313" key="12">
    <source>
        <dbReference type="Proteomes" id="UP001358417"/>
    </source>
</evidence>
<evidence type="ECO:0000256" key="8">
    <source>
        <dbReference type="ARBA" id="ARBA00022833"/>
    </source>
</evidence>
<dbReference type="PANTHER" id="PTHR11685">
    <property type="entry name" value="RBR FAMILY RING FINGER AND IBR DOMAIN-CONTAINING"/>
    <property type="match status" value="1"/>
</dbReference>
<dbReference type="RefSeq" id="XP_064702214.1">
    <property type="nucleotide sequence ID" value="XM_064850945.1"/>
</dbReference>
<dbReference type="CDD" id="cd20336">
    <property type="entry name" value="Rcat_RBR"/>
    <property type="match status" value="1"/>
</dbReference>
<keyword evidence="6" id="KW-0863">Zinc-finger</keyword>
<dbReference type="InterPro" id="IPR031127">
    <property type="entry name" value="E3_UB_ligase_RBR"/>
</dbReference>
<proteinExistence type="predicted"/>
<feature type="domain" description="RING-type" evidence="10">
    <location>
        <begin position="237"/>
        <end position="432"/>
    </location>
</feature>
<evidence type="ECO:0000259" key="10">
    <source>
        <dbReference type="PROSITE" id="PS51873"/>
    </source>
</evidence>
<feature type="region of interest" description="Disordered" evidence="9">
    <location>
        <begin position="201"/>
        <end position="236"/>
    </location>
</feature>
<sequence length="672" mass="75281">MYSLDKVRQLQLQAEVLPLPGFLYQSSANPSLRSVSPSSANRLGASAATPSLHTDLGPLTFQNEPLSPLSLPIDITSHTVPSSKDPVNDQIMDVEMPGELTGPSFTCIAIHHSAEVAQQVSADIDRTFRILEGYLGTRIEAGTFADRRICIVDFRTWPAAAKAFYLHPQIFISGQIYAVNPILPDNLGNLSNELRTENVQRNNQEQAAPVQTLPIISPPPTGDRPRKRLKKEPPKPKVPQCAVCFTDLEGPYAVPCLGNCTKSRCYDCLKREFQVAMSDMERMPVQCCGRVMHYEVAQDILPAVELEAYKTRFIENGTPNPLYCPMPRCSTYIPSRLIPEGATRVACFTCLAAVCTKCKNLANDTHVCGKNEEYNSIIKKFKYKVCPKCNTGVMKMFGCAHVRCNCGAHWCWDCRRPIMACNSNPCRTAREDGARPENPDDELVLDLDSDSDADMGVTEPEIEVLTSVEEARDAVTSATQEVVRQQESIEEPTQQATEEQIQQVEGEDTSQVQVVATSDETPTEIENLDDPDRENWEDADLFFGPEPEDEYTDTWGCAHRFELLKKRNIPKFWKVGSDPTVPGDFKVGCLSCFQRTTVWEDHEELEPPSGTAQQPEKSDDCQKRTPSKEILLAKKNSTDDHAFWCQMCMIIVCGLCRDAHKRQWKRNYKVEV</sequence>
<gene>
    <name evidence="11" type="ORF">LTR84_007392</name>
</gene>
<feature type="region of interest" description="Disordered" evidence="9">
    <location>
        <begin position="602"/>
        <end position="623"/>
    </location>
</feature>
<dbReference type="PROSITE" id="PS51873">
    <property type="entry name" value="TRIAD"/>
    <property type="match status" value="1"/>
</dbReference>
<evidence type="ECO:0000256" key="9">
    <source>
        <dbReference type="SAM" id="MobiDB-lite"/>
    </source>
</evidence>
<evidence type="ECO:0000256" key="7">
    <source>
        <dbReference type="ARBA" id="ARBA00022786"/>
    </source>
</evidence>
<name>A0AAV9N0A1_9EURO</name>
<dbReference type="GO" id="GO:0008270">
    <property type="term" value="F:zinc ion binding"/>
    <property type="evidence" value="ECO:0007669"/>
    <property type="project" value="UniProtKB-KW"/>
</dbReference>
<protein>
    <recommendedName>
        <fullName evidence="2">RBR-type E3 ubiquitin transferase</fullName>
        <ecNumber evidence="2">2.3.2.31</ecNumber>
    </recommendedName>
</protein>
<evidence type="ECO:0000256" key="1">
    <source>
        <dbReference type="ARBA" id="ARBA00001798"/>
    </source>
</evidence>
<accession>A0AAV9N0A1</accession>
<dbReference type="GO" id="GO:0061630">
    <property type="term" value="F:ubiquitin protein ligase activity"/>
    <property type="evidence" value="ECO:0007669"/>
    <property type="project" value="UniProtKB-EC"/>
</dbReference>
<keyword evidence="8" id="KW-0862">Zinc</keyword>
<comment type="catalytic activity">
    <reaction evidence="1">
        <text>[E2 ubiquitin-conjugating enzyme]-S-ubiquitinyl-L-cysteine + [acceptor protein]-L-lysine = [E2 ubiquitin-conjugating enzyme]-L-cysteine + [acceptor protein]-N(6)-ubiquitinyl-L-lysine.</text>
        <dbReference type="EC" id="2.3.2.31"/>
    </reaction>
</comment>
<keyword evidence="5" id="KW-0677">Repeat</keyword>
<dbReference type="AlphaFoldDB" id="A0AAV9N0A1"/>
<dbReference type="Pfam" id="PF26200">
    <property type="entry name" value="Rcat_RNF216"/>
    <property type="match status" value="1"/>
</dbReference>
<reference evidence="11 12" key="1">
    <citation type="submission" date="2023-08" db="EMBL/GenBank/DDBJ databases">
        <title>Black Yeasts Isolated from many extreme environments.</title>
        <authorList>
            <person name="Coleine C."/>
            <person name="Stajich J.E."/>
            <person name="Selbmann L."/>
        </authorList>
    </citation>
    <scope>NUCLEOTIDE SEQUENCE [LARGE SCALE GENOMIC DNA]</scope>
    <source>
        <strain evidence="11 12">CCFEE 5792</strain>
    </source>
</reference>
<comment type="caution">
    <text evidence="11">The sequence shown here is derived from an EMBL/GenBank/DDBJ whole genome shotgun (WGS) entry which is preliminary data.</text>
</comment>
<evidence type="ECO:0000256" key="4">
    <source>
        <dbReference type="ARBA" id="ARBA00022723"/>
    </source>
</evidence>
<evidence type="ECO:0000313" key="11">
    <source>
        <dbReference type="EMBL" id="KAK5046631.1"/>
    </source>
</evidence>
<keyword evidence="3" id="KW-0808">Transferase</keyword>
<evidence type="ECO:0000256" key="6">
    <source>
        <dbReference type="ARBA" id="ARBA00022771"/>
    </source>
</evidence>
<dbReference type="GeneID" id="89975558"/>
<organism evidence="11 12">
    <name type="scientific">Exophiala bonariae</name>
    <dbReference type="NCBI Taxonomy" id="1690606"/>
    <lineage>
        <taxon>Eukaryota</taxon>
        <taxon>Fungi</taxon>
        <taxon>Dikarya</taxon>
        <taxon>Ascomycota</taxon>
        <taxon>Pezizomycotina</taxon>
        <taxon>Eurotiomycetes</taxon>
        <taxon>Chaetothyriomycetidae</taxon>
        <taxon>Chaetothyriales</taxon>
        <taxon>Herpotrichiellaceae</taxon>
        <taxon>Exophiala</taxon>
    </lineage>
</organism>
<evidence type="ECO:0000256" key="5">
    <source>
        <dbReference type="ARBA" id="ARBA00022737"/>
    </source>
</evidence>
<dbReference type="Pfam" id="PF01485">
    <property type="entry name" value="IBR"/>
    <property type="match status" value="1"/>
</dbReference>
<dbReference type="Gene3D" id="1.20.120.1750">
    <property type="match status" value="1"/>
</dbReference>
<dbReference type="InterPro" id="IPR044066">
    <property type="entry name" value="TRIAD_supradom"/>
</dbReference>
<evidence type="ECO:0000256" key="2">
    <source>
        <dbReference type="ARBA" id="ARBA00012251"/>
    </source>
</evidence>
<dbReference type="GO" id="GO:0016567">
    <property type="term" value="P:protein ubiquitination"/>
    <property type="evidence" value="ECO:0007669"/>
    <property type="project" value="InterPro"/>
</dbReference>
<dbReference type="EMBL" id="JAVRRD010000029">
    <property type="protein sequence ID" value="KAK5046631.1"/>
    <property type="molecule type" value="Genomic_DNA"/>
</dbReference>
<dbReference type="SUPFAM" id="SSF57850">
    <property type="entry name" value="RING/U-box"/>
    <property type="match status" value="1"/>
</dbReference>
<keyword evidence="7" id="KW-0833">Ubl conjugation pathway</keyword>
<keyword evidence="12" id="KW-1185">Reference proteome</keyword>
<dbReference type="InterPro" id="IPR002867">
    <property type="entry name" value="IBR_dom"/>
</dbReference>
<dbReference type="EC" id="2.3.2.31" evidence="2"/>
<dbReference type="Proteomes" id="UP001358417">
    <property type="component" value="Unassembled WGS sequence"/>
</dbReference>
<feature type="region of interest" description="Disordered" evidence="9">
    <location>
        <begin position="484"/>
        <end position="510"/>
    </location>
</feature>
<evidence type="ECO:0000256" key="3">
    <source>
        <dbReference type="ARBA" id="ARBA00022679"/>
    </source>
</evidence>
<keyword evidence="4" id="KW-0479">Metal-binding</keyword>